<evidence type="ECO:0000313" key="2">
    <source>
        <dbReference type="EMBL" id="ORX93268.1"/>
    </source>
</evidence>
<dbReference type="AlphaFoldDB" id="A0A1Y1Y5L4"/>
<feature type="chain" id="PRO_5012598480" evidence="1">
    <location>
        <begin position="18"/>
        <end position="90"/>
    </location>
</feature>
<proteinExistence type="predicted"/>
<dbReference type="Proteomes" id="UP000193144">
    <property type="component" value="Unassembled WGS sequence"/>
</dbReference>
<accession>A0A1Y1Y5L4</accession>
<comment type="caution">
    <text evidence="2">The sequence shown here is derived from an EMBL/GenBank/DDBJ whole genome shotgun (WGS) entry which is preliminary data.</text>
</comment>
<name>A0A1Y1Y5L4_9PLEO</name>
<reference evidence="2 3" key="1">
    <citation type="submission" date="2016-07" db="EMBL/GenBank/DDBJ databases">
        <title>Pervasive Adenine N6-methylation of Active Genes in Fungi.</title>
        <authorList>
            <consortium name="DOE Joint Genome Institute"/>
            <person name="Mondo S.J."/>
            <person name="Dannebaum R.O."/>
            <person name="Kuo R.C."/>
            <person name="Labutti K."/>
            <person name="Haridas S."/>
            <person name="Kuo A."/>
            <person name="Salamov A."/>
            <person name="Ahrendt S.R."/>
            <person name="Lipzen A."/>
            <person name="Sullivan W."/>
            <person name="Andreopoulos W.B."/>
            <person name="Clum A."/>
            <person name="Lindquist E."/>
            <person name="Daum C."/>
            <person name="Ramamoorthy G.K."/>
            <person name="Gryganskyi A."/>
            <person name="Culley D."/>
            <person name="Magnuson J.K."/>
            <person name="James T.Y."/>
            <person name="O'Malley M.A."/>
            <person name="Stajich J.E."/>
            <person name="Spatafora J.W."/>
            <person name="Visel A."/>
            <person name="Grigoriev I.V."/>
        </authorList>
    </citation>
    <scope>NUCLEOTIDE SEQUENCE [LARGE SCALE GENOMIC DNA]</scope>
    <source>
        <strain evidence="2 3">CBS 115471</strain>
    </source>
</reference>
<dbReference type="EMBL" id="MCFA01000349">
    <property type="protein sequence ID" value="ORX93268.1"/>
    <property type="molecule type" value="Genomic_DNA"/>
</dbReference>
<protein>
    <submittedName>
        <fullName evidence="2">Uncharacterized protein</fullName>
    </submittedName>
</protein>
<sequence>MQLILAALIAALPDILAQKLPPSLKESVGCEPHDDNWHCEGQAVPSTTVIRLLKLMVGLRGPVHRLSSWVLLDWQCSSFSYLACVEYRYR</sequence>
<gene>
    <name evidence="2" type="ORF">BCR34DRAFT_580627</name>
</gene>
<feature type="signal peptide" evidence="1">
    <location>
        <begin position="1"/>
        <end position="17"/>
    </location>
</feature>
<evidence type="ECO:0000313" key="3">
    <source>
        <dbReference type="Proteomes" id="UP000193144"/>
    </source>
</evidence>
<keyword evidence="1" id="KW-0732">Signal</keyword>
<evidence type="ECO:0000256" key="1">
    <source>
        <dbReference type="SAM" id="SignalP"/>
    </source>
</evidence>
<keyword evidence="3" id="KW-1185">Reference proteome</keyword>
<organism evidence="2 3">
    <name type="scientific">Clohesyomyces aquaticus</name>
    <dbReference type="NCBI Taxonomy" id="1231657"/>
    <lineage>
        <taxon>Eukaryota</taxon>
        <taxon>Fungi</taxon>
        <taxon>Dikarya</taxon>
        <taxon>Ascomycota</taxon>
        <taxon>Pezizomycotina</taxon>
        <taxon>Dothideomycetes</taxon>
        <taxon>Pleosporomycetidae</taxon>
        <taxon>Pleosporales</taxon>
        <taxon>Lindgomycetaceae</taxon>
        <taxon>Clohesyomyces</taxon>
    </lineage>
</organism>
<dbReference type="OrthoDB" id="5362269at2759"/>